<keyword evidence="3" id="KW-0418">Kinase</keyword>
<dbReference type="PROSITE" id="PS00108">
    <property type="entry name" value="PROTEIN_KINASE_ST"/>
    <property type="match status" value="1"/>
</dbReference>
<sequence>MERKLAEGDKRPGHVQEHAVTHKESTQATQRPHVLHYDNRNFEFPGSRKALWKQKVERGSTGNDTRELVPQARRISLPGLPVPFSKPLFDKTFETEVALELISSSLGDGDLDAIILFENRLTTVEEYGHQDKRRVRKTIRSTQLHRAAVQWEKETQTLSRLLHPHIIEAIKWNPAKLSIDFEHGGKDLASLRNATNMFDVAVHRVDVQERIWVHATAALEYLHDEMRIKHLDVKPQNILLSDDHQTAKLCDIGHARDIDEAVRGGGTHYYIAPEFLLSSETSAASDIWALGITMLYVLNVIPLPGSEPDAEIWQIHKLKDDKKERRKMRKWLRTVAEAKPRIPSRWSLLSEMLDQDPETIFTAKVLMQKLKNMVRGKSQQRNLLVT</sequence>
<dbReference type="InterPro" id="IPR000719">
    <property type="entry name" value="Prot_kinase_dom"/>
</dbReference>
<keyword evidence="4" id="KW-1185">Reference proteome</keyword>
<dbReference type="InterPro" id="IPR011009">
    <property type="entry name" value="Kinase-like_dom_sf"/>
</dbReference>
<protein>
    <submittedName>
        <fullName evidence="3">Calcium/calmodulin-dependent protein kinase type 1</fullName>
    </submittedName>
</protein>
<evidence type="ECO:0000313" key="3">
    <source>
        <dbReference type="EMBL" id="KAF9733777.1"/>
    </source>
</evidence>
<dbReference type="GO" id="GO:0005524">
    <property type="term" value="F:ATP binding"/>
    <property type="evidence" value="ECO:0007669"/>
    <property type="project" value="InterPro"/>
</dbReference>
<dbReference type="Gene3D" id="1.10.510.10">
    <property type="entry name" value="Transferase(Phosphotransferase) domain 1"/>
    <property type="match status" value="1"/>
</dbReference>
<dbReference type="InterPro" id="IPR008271">
    <property type="entry name" value="Ser/Thr_kinase_AS"/>
</dbReference>
<name>A0A9P6KP68_9PLEO</name>
<feature type="region of interest" description="Disordered" evidence="1">
    <location>
        <begin position="1"/>
        <end position="30"/>
    </location>
</feature>
<proteinExistence type="predicted"/>
<evidence type="ECO:0000313" key="4">
    <source>
        <dbReference type="Proteomes" id="UP000756921"/>
    </source>
</evidence>
<organism evidence="3 4">
    <name type="scientific">Paraphaeosphaeria minitans</name>
    <dbReference type="NCBI Taxonomy" id="565426"/>
    <lineage>
        <taxon>Eukaryota</taxon>
        <taxon>Fungi</taxon>
        <taxon>Dikarya</taxon>
        <taxon>Ascomycota</taxon>
        <taxon>Pezizomycotina</taxon>
        <taxon>Dothideomycetes</taxon>
        <taxon>Pleosporomycetidae</taxon>
        <taxon>Pleosporales</taxon>
        <taxon>Massarineae</taxon>
        <taxon>Didymosphaeriaceae</taxon>
        <taxon>Paraphaeosphaeria</taxon>
    </lineage>
</organism>
<dbReference type="Pfam" id="PF00069">
    <property type="entry name" value="Pkinase"/>
    <property type="match status" value="1"/>
</dbReference>
<dbReference type="EMBL" id="WJXW01000008">
    <property type="protein sequence ID" value="KAF9733777.1"/>
    <property type="molecule type" value="Genomic_DNA"/>
</dbReference>
<dbReference type="PROSITE" id="PS50011">
    <property type="entry name" value="PROTEIN_KINASE_DOM"/>
    <property type="match status" value="1"/>
</dbReference>
<dbReference type="GO" id="GO:0044773">
    <property type="term" value="P:mitotic DNA damage checkpoint signaling"/>
    <property type="evidence" value="ECO:0007669"/>
    <property type="project" value="TreeGrafter"/>
</dbReference>
<evidence type="ECO:0000259" key="2">
    <source>
        <dbReference type="PROSITE" id="PS50011"/>
    </source>
</evidence>
<dbReference type="GO" id="GO:0005634">
    <property type="term" value="C:nucleus"/>
    <property type="evidence" value="ECO:0007669"/>
    <property type="project" value="TreeGrafter"/>
</dbReference>
<dbReference type="SUPFAM" id="SSF56112">
    <property type="entry name" value="Protein kinase-like (PK-like)"/>
    <property type="match status" value="1"/>
</dbReference>
<dbReference type="PANTHER" id="PTHR44167:SF24">
    <property type="entry name" value="SERINE_THREONINE-PROTEIN KINASE CHK2"/>
    <property type="match status" value="1"/>
</dbReference>
<dbReference type="SMART" id="SM00220">
    <property type="entry name" value="S_TKc"/>
    <property type="match status" value="1"/>
</dbReference>
<comment type="caution">
    <text evidence="3">The sequence shown here is derived from an EMBL/GenBank/DDBJ whole genome shotgun (WGS) entry which is preliminary data.</text>
</comment>
<feature type="compositionally biased region" description="Basic and acidic residues" evidence="1">
    <location>
        <begin position="1"/>
        <end position="25"/>
    </location>
</feature>
<dbReference type="AlphaFoldDB" id="A0A9P6KP68"/>
<dbReference type="Proteomes" id="UP000756921">
    <property type="component" value="Unassembled WGS sequence"/>
</dbReference>
<gene>
    <name evidence="3" type="ORF">PMIN01_08120</name>
</gene>
<reference evidence="3" key="1">
    <citation type="journal article" date="2020" name="Mol. Plant Microbe Interact.">
        <title>Genome Sequence of the Biocontrol Agent Coniothyrium minitans strain Conio (IMI 134523).</title>
        <authorList>
            <person name="Patel D."/>
            <person name="Shittu T.A."/>
            <person name="Baroncelli R."/>
            <person name="Muthumeenakshi S."/>
            <person name="Osborne T.H."/>
            <person name="Janganan T.K."/>
            <person name="Sreenivasaprasad S."/>
        </authorList>
    </citation>
    <scope>NUCLEOTIDE SEQUENCE</scope>
    <source>
        <strain evidence="3">Conio</strain>
    </source>
</reference>
<evidence type="ECO:0000256" key="1">
    <source>
        <dbReference type="SAM" id="MobiDB-lite"/>
    </source>
</evidence>
<dbReference type="PANTHER" id="PTHR44167">
    <property type="entry name" value="OVARIAN-SPECIFIC SERINE/THREONINE-PROTEIN KINASE LOK-RELATED"/>
    <property type="match status" value="1"/>
</dbReference>
<keyword evidence="3" id="KW-0808">Transferase</keyword>
<feature type="domain" description="Protein kinase" evidence="2">
    <location>
        <begin position="100"/>
        <end position="374"/>
    </location>
</feature>
<accession>A0A9P6KP68</accession>
<dbReference type="GO" id="GO:0004674">
    <property type="term" value="F:protein serine/threonine kinase activity"/>
    <property type="evidence" value="ECO:0007669"/>
    <property type="project" value="TreeGrafter"/>
</dbReference>
<dbReference type="OrthoDB" id="1668230at2759"/>